<dbReference type="KEGG" id="bcoh:BC6307_14245"/>
<evidence type="ECO:0000313" key="2">
    <source>
        <dbReference type="Proteomes" id="UP000215224"/>
    </source>
</evidence>
<dbReference type="Proteomes" id="UP000215224">
    <property type="component" value="Chromosome"/>
</dbReference>
<keyword evidence="2" id="KW-1185">Reference proteome</keyword>
<dbReference type="EMBL" id="CP018866">
    <property type="protein sequence ID" value="AST92367.1"/>
    <property type="molecule type" value="Genomic_DNA"/>
</dbReference>
<evidence type="ECO:0000313" key="1">
    <source>
        <dbReference type="EMBL" id="AST92367.1"/>
    </source>
</evidence>
<sequence length="124" mass="13946">MRSSTRLLVILIMFLPIIGCGVSDGKVTVRDVLKTNSEADIIKYNNSVYSNVTNSEWFQNHKNLYKKGEEVGEVRKQSTNSFTFSNFTASKLPKGTKIYSANESGLLIVEIEKEILYYIELIGG</sequence>
<dbReference type="STRING" id="1314751.GCA_001591425_01618"/>
<name>A0A223KSM1_9BACI</name>
<reference evidence="1 2" key="1">
    <citation type="submission" date="2016-12" db="EMBL/GenBank/DDBJ databases">
        <title>The whole genome sequencing and assembly of Bacillus cohnii DSM 6307T strain.</title>
        <authorList>
            <person name="Lee Y.-J."/>
            <person name="Yi H."/>
            <person name="Bahn Y.-S."/>
            <person name="Kim J.F."/>
            <person name="Lee D.-W."/>
        </authorList>
    </citation>
    <scope>NUCLEOTIDE SEQUENCE [LARGE SCALE GENOMIC DNA]</scope>
    <source>
        <strain evidence="1 2">DSM 6307</strain>
    </source>
</reference>
<dbReference type="AlphaFoldDB" id="A0A223KSM1"/>
<organism evidence="1 2">
    <name type="scientific">Sutcliffiella cohnii</name>
    <dbReference type="NCBI Taxonomy" id="33932"/>
    <lineage>
        <taxon>Bacteria</taxon>
        <taxon>Bacillati</taxon>
        <taxon>Bacillota</taxon>
        <taxon>Bacilli</taxon>
        <taxon>Bacillales</taxon>
        <taxon>Bacillaceae</taxon>
        <taxon>Sutcliffiella</taxon>
    </lineage>
</organism>
<proteinExistence type="predicted"/>
<protein>
    <submittedName>
        <fullName evidence="1">Uncharacterized protein</fullName>
    </submittedName>
</protein>
<accession>A0A223KSM1</accession>
<gene>
    <name evidence="1" type="ORF">BC6307_14245</name>
</gene>